<dbReference type="PANTHER" id="PTHR11552">
    <property type="entry name" value="GLUCOSE-METHANOL-CHOLINE GMC OXIDOREDUCTASE"/>
    <property type="match status" value="1"/>
</dbReference>
<dbReference type="RefSeq" id="WP_105418396.1">
    <property type="nucleotide sequence ID" value="NZ_PUIO01000033.1"/>
</dbReference>
<feature type="binding site" evidence="5">
    <location>
        <position position="228"/>
    </location>
    <ligand>
        <name>FAD</name>
        <dbReference type="ChEBI" id="CHEBI:57692"/>
    </ligand>
</feature>
<sequence length="551" mass="59209">MKRAGIKLDRAASRHWDFIVVGAGSAGSVLANRLSESGRHNVLVLEAGSEDLSPLVHLPVGLYKMPSKYDWQYMSEADPSLGGRVDRWAAGKIVGGGSSINGMIWVRGNPLDFDEWEKAGAEGWGYRDVLPYFRRSESFDGGSDDYRGDHGPQNVSRTRVRHPLNDAFIMAGTQTGLPYNDDYNGERQIGAANIQLSQRRGLRWSTARAYLAPARRRPNCTVLTGVHVNRVLVENGCAVGIEAHVGGSPVEIRATREVILTAGALNSPKLLMLSGIGSAQHLSDHGIDVVSDLPGVGQNLQEHPCFAVTVDVNVKTLNEELNAKGVVKHGIDLVLRGRGAATSTAAQAVLFGSFSGELNRTDFQVMFAPFGYGQAQSKKSDDGYDLHAMELYNYSAARALVCVVHPRGRGSITLRSANPNAAPVISRPLYGDPEDAADMVRAIRRVREVFAAPAFSKYLVKETTPGPDAQSDEDLLEIIKAKSYAGQHAVSTARMGTDELSVVDPQLRVHGVAGLRVADASVIPAITSGNTNAPVIMIGEKASDLILANVD</sequence>
<feature type="domain" description="Glucose-methanol-choline oxidoreductase N-terminal" evidence="8">
    <location>
        <begin position="263"/>
        <end position="277"/>
    </location>
</feature>
<evidence type="ECO:0000313" key="9">
    <source>
        <dbReference type="EMBL" id="PQP21960.1"/>
    </source>
</evidence>
<dbReference type="GO" id="GO:0050660">
    <property type="term" value="F:flavin adenine dinucleotide binding"/>
    <property type="evidence" value="ECO:0007669"/>
    <property type="project" value="InterPro"/>
</dbReference>
<evidence type="ECO:0000313" key="10">
    <source>
        <dbReference type="Proteomes" id="UP000239290"/>
    </source>
</evidence>
<name>A0A2S8J4G5_RHOOP</name>
<feature type="domain" description="Glucose-methanol-choline oxidoreductase N-terminal" evidence="7">
    <location>
        <begin position="91"/>
        <end position="114"/>
    </location>
</feature>
<dbReference type="Proteomes" id="UP000239290">
    <property type="component" value="Unassembled WGS sequence"/>
</dbReference>
<evidence type="ECO:0000256" key="5">
    <source>
        <dbReference type="PIRSR" id="PIRSR000137-2"/>
    </source>
</evidence>
<proteinExistence type="inferred from homology"/>
<evidence type="ECO:0000259" key="7">
    <source>
        <dbReference type="PROSITE" id="PS00623"/>
    </source>
</evidence>
<evidence type="ECO:0000259" key="8">
    <source>
        <dbReference type="PROSITE" id="PS00624"/>
    </source>
</evidence>
<accession>A0A2S8J4G5</accession>
<protein>
    <recommendedName>
        <fullName evidence="7 8">Glucose-methanol-choline oxidoreductase N-terminal domain-containing protein</fullName>
    </recommendedName>
</protein>
<dbReference type="InterPro" id="IPR007867">
    <property type="entry name" value="GMC_OxRtase_C"/>
</dbReference>
<dbReference type="AlphaFoldDB" id="A0A2S8J4G5"/>
<dbReference type="SUPFAM" id="SSF54373">
    <property type="entry name" value="FAD-linked reductases, C-terminal domain"/>
    <property type="match status" value="1"/>
</dbReference>
<dbReference type="Pfam" id="PF05199">
    <property type="entry name" value="GMC_oxred_C"/>
    <property type="match status" value="1"/>
</dbReference>
<dbReference type="EMBL" id="PUIO01000033">
    <property type="protein sequence ID" value="PQP21960.1"/>
    <property type="molecule type" value="Genomic_DNA"/>
</dbReference>
<evidence type="ECO:0000256" key="1">
    <source>
        <dbReference type="ARBA" id="ARBA00001974"/>
    </source>
</evidence>
<comment type="caution">
    <text evidence="9">The sequence shown here is derived from an EMBL/GenBank/DDBJ whole genome shotgun (WGS) entry which is preliminary data.</text>
</comment>
<evidence type="ECO:0000256" key="2">
    <source>
        <dbReference type="ARBA" id="ARBA00010790"/>
    </source>
</evidence>
<dbReference type="Gene3D" id="3.50.50.60">
    <property type="entry name" value="FAD/NAD(P)-binding domain"/>
    <property type="match status" value="1"/>
</dbReference>
<keyword evidence="3 6" id="KW-0285">Flavoprotein</keyword>
<dbReference type="InterPro" id="IPR000172">
    <property type="entry name" value="GMC_OxRdtase_N"/>
</dbReference>
<evidence type="ECO:0000256" key="4">
    <source>
        <dbReference type="ARBA" id="ARBA00022827"/>
    </source>
</evidence>
<evidence type="ECO:0000256" key="3">
    <source>
        <dbReference type="ARBA" id="ARBA00022630"/>
    </source>
</evidence>
<evidence type="ECO:0000256" key="6">
    <source>
        <dbReference type="RuleBase" id="RU003968"/>
    </source>
</evidence>
<dbReference type="Gene3D" id="3.30.560.10">
    <property type="entry name" value="Glucose Oxidase, domain 3"/>
    <property type="match status" value="1"/>
</dbReference>
<dbReference type="InterPro" id="IPR036188">
    <property type="entry name" value="FAD/NAD-bd_sf"/>
</dbReference>
<dbReference type="InterPro" id="IPR012132">
    <property type="entry name" value="GMC_OxRdtase"/>
</dbReference>
<dbReference type="PIRSF" id="PIRSF000137">
    <property type="entry name" value="Alcohol_oxidase"/>
    <property type="match status" value="1"/>
</dbReference>
<comment type="similarity">
    <text evidence="2 6">Belongs to the GMC oxidoreductase family.</text>
</comment>
<comment type="cofactor">
    <cofactor evidence="1 5">
        <name>FAD</name>
        <dbReference type="ChEBI" id="CHEBI:57692"/>
    </cofactor>
</comment>
<keyword evidence="4 5" id="KW-0274">FAD</keyword>
<dbReference type="Pfam" id="PF00732">
    <property type="entry name" value="GMC_oxred_N"/>
    <property type="match status" value="1"/>
</dbReference>
<dbReference type="PANTHER" id="PTHR11552:SF147">
    <property type="entry name" value="CHOLINE DEHYDROGENASE, MITOCHONDRIAL"/>
    <property type="match status" value="1"/>
</dbReference>
<reference evidence="10" key="1">
    <citation type="submission" date="2018-02" db="EMBL/GenBank/DDBJ databases">
        <title>Draft genome sequencing of Rhodococcus opacus KU647198.</title>
        <authorList>
            <person name="Zheng B.-X."/>
        </authorList>
    </citation>
    <scope>NUCLEOTIDE SEQUENCE [LARGE SCALE GENOMIC DNA]</scope>
    <source>
        <strain evidence="10">04-OD7</strain>
    </source>
</reference>
<organism evidence="9 10">
    <name type="scientific">Rhodococcus opacus</name>
    <name type="common">Nocardia opaca</name>
    <dbReference type="NCBI Taxonomy" id="37919"/>
    <lineage>
        <taxon>Bacteria</taxon>
        <taxon>Bacillati</taxon>
        <taxon>Actinomycetota</taxon>
        <taxon>Actinomycetes</taxon>
        <taxon>Mycobacteriales</taxon>
        <taxon>Nocardiaceae</taxon>
        <taxon>Rhodococcus</taxon>
    </lineage>
</organism>
<dbReference type="PROSITE" id="PS00624">
    <property type="entry name" value="GMC_OXRED_2"/>
    <property type="match status" value="1"/>
</dbReference>
<dbReference type="GO" id="GO:0016614">
    <property type="term" value="F:oxidoreductase activity, acting on CH-OH group of donors"/>
    <property type="evidence" value="ECO:0007669"/>
    <property type="project" value="InterPro"/>
</dbReference>
<dbReference type="SUPFAM" id="SSF51905">
    <property type="entry name" value="FAD/NAD(P)-binding domain"/>
    <property type="match status" value="1"/>
</dbReference>
<gene>
    <name evidence="9" type="ORF">C5613_24795</name>
</gene>
<dbReference type="PROSITE" id="PS00623">
    <property type="entry name" value="GMC_OXRED_1"/>
    <property type="match status" value="1"/>
</dbReference>